<evidence type="ECO:0000313" key="13">
    <source>
        <dbReference type="EMBL" id="CAF4652918.1"/>
    </source>
</evidence>
<dbReference type="EMBL" id="CAJOBJ010103555">
    <property type="protein sequence ID" value="CAF4598861.1"/>
    <property type="molecule type" value="Genomic_DNA"/>
</dbReference>
<dbReference type="Proteomes" id="UP000663866">
    <property type="component" value="Unassembled WGS sequence"/>
</dbReference>
<dbReference type="OrthoDB" id="1844152at2759"/>
<name>A0A815YRI4_9BILA</name>
<evidence type="ECO:0000313" key="10">
    <source>
        <dbReference type="EMBL" id="CAF4042947.1"/>
    </source>
</evidence>
<dbReference type="EMBL" id="CAJNRE010007316">
    <property type="protein sequence ID" value="CAF2064444.1"/>
    <property type="molecule type" value="Genomic_DNA"/>
</dbReference>
<organism evidence="7 14">
    <name type="scientific">Rotaria magnacalcarata</name>
    <dbReference type="NCBI Taxonomy" id="392030"/>
    <lineage>
        <taxon>Eukaryota</taxon>
        <taxon>Metazoa</taxon>
        <taxon>Spiralia</taxon>
        <taxon>Gnathifera</taxon>
        <taxon>Rotifera</taxon>
        <taxon>Eurotatoria</taxon>
        <taxon>Bdelloidea</taxon>
        <taxon>Philodinida</taxon>
        <taxon>Philodinidae</taxon>
        <taxon>Rotaria</taxon>
    </lineage>
</organism>
<evidence type="ECO:0000256" key="2">
    <source>
        <dbReference type="ARBA" id="ARBA00022692"/>
    </source>
</evidence>
<dbReference type="EMBL" id="CAJOBI010115435">
    <property type="protein sequence ID" value="CAF4652918.1"/>
    <property type="molecule type" value="Genomic_DNA"/>
</dbReference>
<sequence length="128" mass="13919">MRWLFVLVLGGITEIIGYAARIYSWNDDTNLNPFLAQTVTLIIAPSFFSAALYVVFSQIIKIVGPQYSILRPNWYTIIFIIADLISLIVQAVGGGQAAIAAETNAGTTPGTNIMIAGICWQCSPCQFT</sequence>
<evidence type="ECO:0000313" key="7">
    <source>
        <dbReference type="EMBL" id="CAF1573972.1"/>
    </source>
</evidence>
<evidence type="ECO:0000256" key="4">
    <source>
        <dbReference type="ARBA" id="ARBA00023136"/>
    </source>
</evidence>
<dbReference type="Proteomes" id="UP000663856">
    <property type="component" value="Unassembled WGS sequence"/>
</dbReference>
<proteinExistence type="predicted"/>
<dbReference type="Proteomes" id="UP000676336">
    <property type="component" value="Unassembled WGS sequence"/>
</dbReference>
<dbReference type="Proteomes" id="UP000681967">
    <property type="component" value="Unassembled WGS sequence"/>
</dbReference>
<dbReference type="Proteomes" id="UP000681720">
    <property type="component" value="Unassembled WGS sequence"/>
</dbReference>
<comment type="subcellular location">
    <subcellularLocation>
        <location evidence="1">Membrane</location>
        <topology evidence="1">Multi-pass membrane protein</topology>
    </subcellularLocation>
</comment>
<evidence type="ECO:0000313" key="11">
    <source>
        <dbReference type="EMBL" id="CAF4598861.1"/>
    </source>
</evidence>
<dbReference type="PANTHER" id="PTHR31465">
    <property type="entry name" value="PROTEIN RTA1-RELATED"/>
    <property type="match status" value="1"/>
</dbReference>
<evidence type="ECO:0000256" key="5">
    <source>
        <dbReference type="SAM" id="Phobius"/>
    </source>
</evidence>
<evidence type="ECO:0000313" key="8">
    <source>
        <dbReference type="EMBL" id="CAF2064444.1"/>
    </source>
</evidence>
<dbReference type="Pfam" id="PF04479">
    <property type="entry name" value="RTA1"/>
    <property type="match status" value="1"/>
</dbReference>
<evidence type="ECO:0000313" key="9">
    <source>
        <dbReference type="EMBL" id="CAF2089332.1"/>
    </source>
</evidence>
<comment type="caution">
    <text evidence="7">The sequence shown here is derived from an EMBL/GenBank/DDBJ whole genome shotgun (WGS) entry which is preliminary data.</text>
</comment>
<evidence type="ECO:0000313" key="12">
    <source>
        <dbReference type="EMBL" id="CAF4634063.1"/>
    </source>
</evidence>
<dbReference type="PANTHER" id="PTHR31465:SF9">
    <property type="entry name" value="SPHINGOID LONG-CHAIN BASE TRANSPORTER RSB1"/>
    <property type="match status" value="1"/>
</dbReference>
<reference evidence="7" key="1">
    <citation type="submission" date="2021-02" db="EMBL/GenBank/DDBJ databases">
        <authorList>
            <person name="Nowell W R."/>
        </authorList>
    </citation>
    <scope>NUCLEOTIDE SEQUENCE</scope>
</reference>
<dbReference type="EMBL" id="CAJNOV010009292">
    <property type="protein sequence ID" value="CAF1358119.1"/>
    <property type="molecule type" value="Genomic_DNA"/>
</dbReference>
<gene>
    <name evidence="12" type="ORF">BYL167_LOCUS41485</name>
    <name evidence="6" type="ORF">CJN711_LOCUS19787</name>
    <name evidence="11" type="ORF">GIL414_LOCUS38828</name>
    <name evidence="7" type="ORF">KQP761_LOCUS19458</name>
    <name evidence="8" type="ORF">MBJ925_LOCUS15542</name>
    <name evidence="10" type="ORF">OVN521_LOCUS17503</name>
    <name evidence="13" type="ORF">SMN809_LOCUS41180</name>
    <name evidence="9" type="ORF">WKI299_LOCUS17827</name>
</gene>
<dbReference type="Proteomes" id="UP000663834">
    <property type="component" value="Unassembled WGS sequence"/>
</dbReference>
<evidence type="ECO:0000313" key="14">
    <source>
        <dbReference type="Proteomes" id="UP000663834"/>
    </source>
</evidence>
<dbReference type="EMBL" id="CAJNOW010009962">
    <property type="protein sequence ID" value="CAF1573972.1"/>
    <property type="molecule type" value="Genomic_DNA"/>
</dbReference>
<dbReference type="GO" id="GO:0005886">
    <property type="term" value="C:plasma membrane"/>
    <property type="evidence" value="ECO:0007669"/>
    <property type="project" value="TreeGrafter"/>
</dbReference>
<dbReference type="EMBL" id="CAJNRF010007230">
    <property type="protein sequence ID" value="CAF2089332.1"/>
    <property type="molecule type" value="Genomic_DNA"/>
</dbReference>
<evidence type="ECO:0000313" key="15">
    <source>
        <dbReference type="Proteomes" id="UP000663866"/>
    </source>
</evidence>
<feature type="transmembrane region" description="Helical" evidence="5">
    <location>
        <begin position="77"/>
        <end position="99"/>
    </location>
</feature>
<evidence type="ECO:0000313" key="6">
    <source>
        <dbReference type="EMBL" id="CAF1358119.1"/>
    </source>
</evidence>
<keyword evidence="3 5" id="KW-1133">Transmembrane helix</keyword>
<keyword evidence="15" id="KW-1185">Reference proteome</keyword>
<keyword evidence="4 5" id="KW-0472">Membrane</keyword>
<dbReference type="InterPro" id="IPR007568">
    <property type="entry name" value="RTA1"/>
</dbReference>
<protein>
    <submittedName>
        <fullName evidence="7">Uncharacterized protein</fullName>
    </submittedName>
</protein>
<keyword evidence="2 5" id="KW-0812">Transmembrane</keyword>
<dbReference type="AlphaFoldDB" id="A0A815YRI4"/>
<evidence type="ECO:0000256" key="1">
    <source>
        <dbReference type="ARBA" id="ARBA00004141"/>
    </source>
</evidence>
<dbReference type="EMBL" id="CAJOBG010003047">
    <property type="protein sequence ID" value="CAF4042947.1"/>
    <property type="molecule type" value="Genomic_DNA"/>
</dbReference>
<evidence type="ECO:0000256" key="3">
    <source>
        <dbReference type="ARBA" id="ARBA00022989"/>
    </source>
</evidence>
<dbReference type="Proteomes" id="UP000663824">
    <property type="component" value="Unassembled WGS sequence"/>
</dbReference>
<accession>A0A815YRI4</accession>
<feature type="transmembrane region" description="Helical" evidence="5">
    <location>
        <begin position="35"/>
        <end position="56"/>
    </location>
</feature>
<dbReference type="EMBL" id="CAJOBH010105370">
    <property type="protein sequence ID" value="CAF4634063.1"/>
    <property type="molecule type" value="Genomic_DNA"/>
</dbReference>
<dbReference type="Proteomes" id="UP000663855">
    <property type="component" value="Unassembled WGS sequence"/>
</dbReference>